<dbReference type="EMBL" id="JAMTCG010000003">
    <property type="protein sequence ID" value="MCP2160562.1"/>
    <property type="molecule type" value="Genomic_DNA"/>
</dbReference>
<dbReference type="SUPFAM" id="SSF51735">
    <property type="entry name" value="NAD(P)-binding Rossmann-fold domains"/>
    <property type="match status" value="1"/>
</dbReference>
<reference evidence="4 5" key="1">
    <citation type="submission" date="2022-06" db="EMBL/GenBank/DDBJ databases">
        <title>Genomic Encyclopedia of Archaeal and Bacterial Type Strains, Phase II (KMG-II): from individual species to whole genera.</title>
        <authorList>
            <person name="Goeker M."/>
        </authorList>
    </citation>
    <scope>NUCLEOTIDE SEQUENCE [LARGE SCALE GENOMIC DNA]</scope>
    <source>
        <strain evidence="4 5">DSM 45037</strain>
    </source>
</reference>
<proteinExistence type="inferred from homology"/>
<evidence type="ECO:0000259" key="3">
    <source>
        <dbReference type="SMART" id="SM00822"/>
    </source>
</evidence>
<feature type="domain" description="Ketoreductase" evidence="3">
    <location>
        <begin position="14"/>
        <end position="194"/>
    </location>
</feature>
<dbReference type="SMART" id="SM00822">
    <property type="entry name" value="PKS_KR"/>
    <property type="match status" value="1"/>
</dbReference>
<gene>
    <name evidence="4" type="ORF">LX12_001749</name>
</gene>
<comment type="caution">
    <text evidence="4">The sequence shown here is derived from an EMBL/GenBank/DDBJ whole genome shotgun (WGS) entry which is preliminary data.</text>
</comment>
<dbReference type="PRINTS" id="PR00081">
    <property type="entry name" value="GDHRDH"/>
</dbReference>
<dbReference type="PANTHER" id="PTHR43550:SF3">
    <property type="entry name" value="3-KETODIHYDROSPHINGOSINE REDUCTASE"/>
    <property type="match status" value="1"/>
</dbReference>
<evidence type="ECO:0000256" key="2">
    <source>
        <dbReference type="RuleBase" id="RU000363"/>
    </source>
</evidence>
<dbReference type="InterPro" id="IPR002347">
    <property type="entry name" value="SDR_fam"/>
</dbReference>
<dbReference type="RefSeq" id="WP_253654146.1">
    <property type="nucleotide sequence ID" value="NZ_BAAAOE010000003.1"/>
</dbReference>
<evidence type="ECO:0000313" key="4">
    <source>
        <dbReference type="EMBL" id="MCP2160562.1"/>
    </source>
</evidence>
<dbReference type="Gene3D" id="3.40.50.720">
    <property type="entry name" value="NAD(P)-binding Rossmann-like Domain"/>
    <property type="match status" value="1"/>
</dbReference>
<dbReference type="Pfam" id="PF00106">
    <property type="entry name" value="adh_short"/>
    <property type="match status" value="1"/>
</dbReference>
<dbReference type="InterPro" id="IPR057326">
    <property type="entry name" value="KR_dom"/>
</dbReference>
<comment type="similarity">
    <text evidence="1 2">Belongs to the short-chain dehydrogenases/reductases (SDR) family.</text>
</comment>
<dbReference type="PANTHER" id="PTHR43550">
    <property type="entry name" value="3-KETODIHYDROSPHINGOSINE REDUCTASE"/>
    <property type="match status" value="1"/>
</dbReference>
<organism evidence="4 5">
    <name type="scientific">Williamsia serinedens</name>
    <dbReference type="NCBI Taxonomy" id="391736"/>
    <lineage>
        <taxon>Bacteria</taxon>
        <taxon>Bacillati</taxon>
        <taxon>Actinomycetota</taxon>
        <taxon>Actinomycetes</taxon>
        <taxon>Mycobacteriales</taxon>
        <taxon>Nocardiaceae</taxon>
        <taxon>Williamsia</taxon>
    </lineage>
</organism>
<dbReference type="InterPro" id="IPR036291">
    <property type="entry name" value="NAD(P)-bd_dom_sf"/>
</dbReference>
<keyword evidence="5" id="KW-1185">Reference proteome</keyword>
<dbReference type="PROSITE" id="PS00061">
    <property type="entry name" value="ADH_SHORT"/>
    <property type="match status" value="1"/>
</dbReference>
<name>A0ABT1GZZ6_9NOCA</name>
<evidence type="ECO:0000256" key="1">
    <source>
        <dbReference type="ARBA" id="ARBA00006484"/>
    </source>
</evidence>
<sequence>MRTTRRPSWLRPGRHVLVTGGSSGLGLELCRRFVARGVSVTIVARDRDRLSACADELTRLACDGASVATVSVDVAVPDSVERAVTGIARIRPLDGVVTSAGIMREGRVGDLSLADYSDVLDINVLGTIAVIRAALPHLPRPGGLVVPIASVAGLTGVYGYTAYCAAKHAIVGFADALRYEVEPDGIGVQLVCPGEFDSPFVDALDKTRTPENRAHTLTIPKLPAGRIADSVIASMDRGGSRRVVPGTMTQLIVLGQHLAPAAGRFVGRRKIAAVQNAMPAPP</sequence>
<dbReference type="InterPro" id="IPR020904">
    <property type="entry name" value="Sc_DH/Rdtase_CS"/>
</dbReference>
<dbReference type="Proteomes" id="UP001205740">
    <property type="component" value="Unassembled WGS sequence"/>
</dbReference>
<accession>A0ABT1GZZ6</accession>
<protein>
    <submittedName>
        <fullName evidence="4">Short-chain dehydrogenase</fullName>
    </submittedName>
</protein>
<dbReference type="PRINTS" id="PR00080">
    <property type="entry name" value="SDRFAMILY"/>
</dbReference>
<evidence type="ECO:0000313" key="5">
    <source>
        <dbReference type="Proteomes" id="UP001205740"/>
    </source>
</evidence>